<dbReference type="Pfam" id="PF08325">
    <property type="entry name" value="WLM"/>
    <property type="match status" value="1"/>
</dbReference>
<accession>A0A9N8DPJ0</accession>
<keyword evidence="2" id="KW-1133">Transmembrane helix</keyword>
<feature type="region of interest" description="Disordered" evidence="1">
    <location>
        <begin position="106"/>
        <end position="141"/>
    </location>
</feature>
<dbReference type="AlphaFoldDB" id="A0A9N8DPJ0"/>
<evidence type="ECO:0000256" key="1">
    <source>
        <dbReference type="SAM" id="MobiDB-lite"/>
    </source>
</evidence>
<reference evidence="4" key="1">
    <citation type="submission" date="2020-06" db="EMBL/GenBank/DDBJ databases">
        <authorList>
            <consortium name="Plant Systems Biology data submission"/>
        </authorList>
    </citation>
    <scope>NUCLEOTIDE SEQUENCE</scope>
    <source>
        <strain evidence="4">D6</strain>
    </source>
</reference>
<evidence type="ECO:0000259" key="3">
    <source>
        <dbReference type="PROSITE" id="PS51397"/>
    </source>
</evidence>
<dbReference type="GO" id="GO:0008237">
    <property type="term" value="F:metallopeptidase activity"/>
    <property type="evidence" value="ECO:0007669"/>
    <property type="project" value="TreeGrafter"/>
</dbReference>
<dbReference type="Proteomes" id="UP001153069">
    <property type="component" value="Unassembled WGS sequence"/>
</dbReference>
<name>A0A9N8DPJ0_9STRA</name>
<dbReference type="GO" id="GO:0006281">
    <property type="term" value="P:DNA repair"/>
    <property type="evidence" value="ECO:0007669"/>
    <property type="project" value="TreeGrafter"/>
</dbReference>
<evidence type="ECO:0000256" key="2">
    <source>
        <dbReference type="SAM" id="Phobius"/>
    </source>
</evidence>
<dbReference type="GO" id="GO:0005634">
    <property type="term" value="C:nucleus"/>
    <property type="evidence" value="ECO:0007669"/>
    <property type="project" value="TreeGrafter"/>
</dbReference>
<dbReference type="InterPro" id="IPR013536">
    <property type="entry name" value="WLM_dom"/>
</dbReference>
<dbReference type="PROSITE" id="PS51397">
    <property type="entry name" value="WLM"/>
    <property type="match status" value="1"/>
</dbReference>
<sequence>MAADDNSLWIESLDIPIERIEEDDSYRSRSIEELPSRIWRSRRRPPSPPKGVDEEAKQIRLDLGVSQDLASPKGRDNTFVSTMGTTILVIFVGFVLWQKLNSRRQSKLEDGMARQHTEDARARRLARVPESYGKRKKTSKKNKITLPQPDKYLPKVTIDPALLCKPVASDTNSTSSQEGTGSAIDGQRDFALQLGIMASLNQKDGSDESSSDVFAAPGFYHIPNLPNEEYAKFLLKRLAKDFLPIIRRRGFKILAVSEMCCCIEKIPSTEGEESWDSTRIGDGDVQDIALGYNRSVTVVKLGEEYHEIFVRLRTRHNHDKFRTYGEIDTTVAHELAHCVHPNHSFAFYQLMAEIQHEHYKVVDSMQESETASEESVMERFGYDIYKSSTNGA</sequence>
<dbReference type="PANTHER" id="PTHR46622">
    <property type="entry name" value="DNA-DEPENDENT METALLOPROTEASE WSS1"/>
    <property type="match status" value="1"/>
</dbReference>
<gene>
    <name evidence="4" type="ORF">SEMRO_169_G075130.1</name>
</gene>
<feature type="transmembrane region" description="Helical" evidence="2">
    <location>
        <begin position="78"/>
        <end position="97"/>
    </location>
</feature>
<protein>
    <submittedName>
        <fullName evidence="4">WLM domain</fullName>
    </submittedName>
</protein>
<proteinExistence type="predicted"/>
<dbReference type="PANTHER" id="PTHR46622:SF1">
    <property type="entry name" value="DNA-DEPENDENT METALLOPROTEASE WSS1"/>
    <property type="match status" value="1"/>
</dbReference>
<keyword evidence="2" id="KW-0812">Transmembrane</keyword>
<comment type="caution">
    <text evidence="4">The sequence shown here is derived from an EMBL/GenBank/DDBJ whole genome shotgun (WGS) entry which is preliminary data.</text>
</comment>
<evidence type="ECO:0000313" key="5">
    <source>
        <dbReference type="Proteomes" id="UP001153069"/>
    </source>
</evidence>
<feature type="domain" description="WLM" evidence="3">
    <location>
        <begin position="207"/>
        <end position="392"/>
    </location>
</feature>
<dbReference type="EMBL" id="CAICTM010000168">
    <property type="protein sequence ID" value="CAB9503554.1"/>
    <property type="molecule type" value="Genomic_DNA"/>
</dbReference>
<dbReference type="OrthoDB" id="261960at2759"/>
<keyword evidence="5" id="KW-1185">Reference proteome</keyword>
<evidence type="ECO:0000313" key="4">
    <source>
        <dbReference type="EMBL" id="CAB9503554.1"/>
    </source>
</evidence>
<dbReference type="InterPro" id="IPR053000">
    <property type="entry name" value="WSS1-like_metalloprotease"/>
</dbReference>
<feature type="compositionally biased region" description="Basic and acidic residues" evidence="1">
    <location>
        <begin position="106"/>
        <end position="122"/>
    </location>
</feature>
<keyword evidence="2" id="KW-0472">Membrane</keyword>
<dbReference type="Gene3D" id="3.30.2010.10">
    <property type="entry name" value="Metalloproteases ('zincins'), catalytic domain"/>
    <property type="match status" value="1"/>
</dbReference>
<organism evidence="4 5">
    <name type="scientific">Seminavis robusta</name>
    <dbReference type="NCBI Taxonomy" id="568900"/>
    <lineage>
        <taxon>Eukaryota</taxon>
        <taxon>Sar</taxon>
        <taxon>Stramenopiles</taxon>
        <taxon>Ochrophyta</taxon>
        <taxon>Bacillariophyta</taxon>
        <taxon>Bacillariophyceae</taxon>
        <taxon>Bacillariophycidae</taxon>
        <taxon>Naviculales</taxon>
        <taxon>Naviculaceae</taxon>
        <taxon>Seminavis</taxon>
    </lineage>
</organism>